<dbReference type="Proteomes" id="UP000276133">
    <property type="component" value="Unassembled WGS sequence"/>
</dbReference>
<organism evidence="1 2">
    <name type="scientific">Brachionus plicatilis</name>
    <name type="common">Marine rotifer</name>
    <name type="synonym">Brachionus muelleri</name>
    <dbReference type="NCBI Taxonomy" id="10195"/>
    <lineage>
        <taxon>Eukaryota</taxon>
        <taxon>Metazoa</taxon>
        <taxon>Spiralia</taxon>
        <taxon>Gnathifera</taxon>
        <taxon>Rotifera</taxon>
        <taxon>Eurotatoria</taxon>
        <taxon>Monogononta</taxon>
        <taxon>Pseudotrocha</taxon>
        <taxon>Ploima</taxon>
        <taxon>Brachionidae</taxon>
        <taxon>Brachionus</taxon>
    </lineage>
</organism>
<comment type="caution">
    <text evidence="1">The sequence shown here is derived from an EMBL/GenBank/DDBJ whole genome shotgun (WGS) entry which is preliminary data.</text>
</comment>
<gene>
    <name evidence="1" type="ORF">BpHYR1_012406</name>
</gene>
<dbReference type="EMBL" id="REGN01001002">
    <property type="protein sequence ID" value="RNA37701.1"/>
    <property type="molecule type" value="Genomic_DNA"/>
</dbReference>
<feature type="non-terminal residue" evidence="1">
    <location>
        <position position="1"/>
    </location>
</feature>
<evidence type="ECO:0000313" key="1">
    <source>
        <dbReference type="EMBL" id="RNA37701.1"/>
    </source>
</evidence>
<dbReference type="AlphaFoldDB" id="A0A3M7SPC3"/>
<protein>
    <submittedName>
        <fullName evidence="1">Uncharacterized protein</fullName>
    </submittedName>
</protein>
<evidence type="ECO:0000313" key="2">
    <source>
        <dbReference type="Proteomes" id="UP000276133"/>
    </source>
</evidence>
<accession>A0A3M7SPC3</accession>
<name>A0A3M7SPC3_BRAPC</name>
<keyword evidence="2" id="KW-1185">Reference proteome</keyword>
<proteinExistence type="predicted"/>
<reference evidence="1 2" key="1">
    <citation type="journal article" date="2018" name="Sci. Rep.">
        <title>Genomic signatures of local adaptation to the degree of environmental predictability in rotifers.</title>
        <authorList>
            <person name="Franch-Gras L."/>
            <person name="Hahn C."/>
            <person name="Garcia-Roger E.M."/>
            <person name="Carmona M.J."/>
            <person name="Serra M."/>
            <person name="Gomez A."/>
        </authorList>
    </citation>
    <scope>NUCLEOTIDE SEQUENCE [LARGE SCALE GENOMIC DNA]</scope>
    <source>
        <strain evidence="1">HYR1</strain>
    </source>
</reference>
<sequence>SFNLHLFPKLMWHASAGKEPKNSSLFDFSLLEPNQIPRMILISYYDEHFFIKIKLIKIYTEFTKI</sequence>